<dbReference type="Proteomes" id="UP000184073">
    <property type="component" value="Unassembled WGS sequence"/>
</dbReference>
<evidence type="ECO:0000313" key="4">
    <source>
        <dbReference type="Proteomes" id="UP000184073"/>
    </source>
</evidence>
<gene>
    <name evidence="3" type="ORF">ASPVEDRAFT_52718</name>
</gene>
<accession>A0A1L9PK72</accession>
<feature type="region of interest" description="Disordered" evidence="1">
    <location>
        <begin position="58"/>
        <end position="147"/>
    </location>
</feature>
<dbReference type="VEuPathDB" id="FungiDB:ASPVEDRAFT_52718"/>
<feature type="domain" description="Clr5" evidence="2">
    <location>
        <begin position="8"/>
        <end position="58"/>
    </location>
</feature>
<evidence type="ECO:0000259" key="2">
    <source>
        <dbReference type="Pfam" id="PF14420"/>
    </source>
</evidence>
<feature type="compositionally biased region" description="Polar residues" evidence="1">
    <location>
        <begin position="126"/>
        <end position="142"/>
    </location>
</feature>
<organism evidence="3 4">
    <name type="scientific">Aspergillus versicolor CBS 583.65</name>
    <dbReference type="NCBI Taxonomy" id="1036611"/>
    <lineage>
        <taxon>Eukaryota</taxon>
        <taxon>Fungi</taxon>
        <taxon>Dikarya</taxon>
        <taxon>Ascomycota</taxon>
        <taxon>Pezizomycotina</taxon>
        <taxon>Eurotiomycetes</taxon>
        <taxon>Eurotiomycetidae</taxon>
        <taxon>Eurotiales</taxon>
        <taxon>Aspergillaceae</taxon>
        <taxon>Aspergillus</taxon>
        <taxon>Aspergillus subgen. Nidulantes</taxon>
    </lineage>
</organism>
<evidence type="ECO:0000313" key="3">
    <source>
        <dbReference type="EMBL" id="OJJ01882.1"/>
    </source>
</evidence>
<dbReference type="EMBL" id="KV878128">
    <property type="protein sequence ID" value="OJJ01882.1"/>
    <property type="molecule type" value="Genomic_DNA"/>
</dbReference>
<dbReference type="Pfam" id="PF14420">
    <property type="entry name" value="Clr5"/>
    <property type="match status" value="1"/>
</dbReference>
<feature type="compositionally biased region" description="Basic and acidic residues" evidence="1">
    <location>
        <begin position="110"/>
        <end position="125"/>
    </location>
</feature>
<sequence length="311" mass="34650">MKSAIAPDIWETKRMLITKLYKDEEWPLKQVIKLVQTTDFHPSESQLRSRLKKWHITKPSRKKYDGSRRLSGAKKNSMQKRPSDVHHPPTLPSSSTYNTLQSHPQPLPSHRTDESDSFSEARSEVSRPSVSIPEMSTSTSPGNHYILPSSPEDAQLTSPIYGPNPIMGPSTPITPALYGVDDSKRAPSDTNHTIYYFPQELSPPVLPASSVPVSYPPNASFGSFAAPLAMLDHPGDYLGYPNVHYTPSSHPFPHQHKDPTPVEAPFAMSELSPPLVDGAWISPYGQPSHSREHAPSYFQEHCMQPPIYQAL</sequence>
<dbReference type="RefSeq" id="XP_040667644.1">
    <property type="nucleotide sequence ID" value="XM_040814686.1"/>
</dbReference>
<reference evidence="4" key="1">
    <citation type="journal article" date="2017" name="Genome Biol.">
        <title>Comparative genomics reveals high biological diversity and specific adaptations in the industrially and medically important fungal genus Aspergillus.</title>
        <authorList>
            <person name="de Vries R.P."/>
            <person name="Riley R."/>
            <person name="Wiebenga A."/>
            <person name="Aguilar-Osorio G."/>
            <person name="Amillis S."/>
            <person name="Uchima C.A."/>
            <person name="Anderluh G."/>
            <person name="Asadollahi M."/>
            <person name="Askin M."/>
            <person name="Barry K."/>
            <person name="Battaglia E."/>
            <person name="Bayram O."/>
            <person name="Benocci T."/>
            <person name="Braus-Stromeyer S.A."/>
            <person name="Caldana C."/>
            <person name="Canovas D."/>
            <person name="Cerqueira G.C."/>
            <person name="Chen F."/>
            <person name="Chen W."/>
            <person name="Choi C."/>
            <person name="Clum A."/>
            <person name="Dos Santos R.A."/>
            <person name="Damasio A.R."/>
            <person name="Diallinas G."/>
            <person name="Emri T."/>
            <person name="Fekete E."/>
            <person name="Flipphi M."/>
            <person name="Freyberg S."/>
            <person name="Gallo A."/>
            <person name="Gournas C."/>
            <person name="Habgood R."/>
            <person name="Hainaut M."/>
            <person name="Harispe M.L."/>
            <person name="Henrissat B."/>
            <person name="Hilden K.S."/>
            <person name="Hope R."/>
            <person name="Hossain A."/>
            <person name="Karabika E."/>
            <person name="Karaffa L."/>
            <person name="Karanyi Z."/>
            <person name="Krasevec N."/>
            <person name="Kuo A."/>
            <person name="Kusch H."/>
            <person name="LaButti K."/>
            <person name="Lagendijk E.L."/>
            <person name="Lapidus A."/>
            <person name="Levasseur A."/>
            <person name="Lindquist E."/>
            <person name="Lipzen A."/>
            <person name="Logrieco A.F."/>
            <person name="MacCabe A."/>
            <person name="Maekelae M.R."/>
            <person name="Malavazi I."/>
            <person name="Melin P."/>
            <person name="Meyer V."/>
            <person name="Mielnichuk N."/>
            <person name="Miskei M."/>
            <person name="Molnar A.P."/>
            <person name="Mule G."/>
            <person name="Ngan C.Y."/>
            <person name="Orejas M."/>
            <person name="Orosz E."/>
            <person name="Ouedraogo J.P."/>
            <person name="Overkamp K.M."/>
            <person name="Park H.-S."/>
            <person name="Perrone G."/>
            <person name="Piumi F."/>
            <person name="Punt P.J."/>
            <person name="Ram A.F."/>
            <person name="Ramon A."/>
            <person name="Rauscher S."/>
            <person name="Record E."/>
            <person name="Riano-Pachon D.M."/>
            <person name="Robert V."/>
            <person name="Roehrig J."/>
            <person name="Ruller R."/>
            <person name="Salamov A."/>
            <person name="Salih N.S."/>
            <person name="Samson R.A."/>
            <person name="Sandor E."/>
            <person name="Sanguinetti M."/>
            <person name="Schuetze T."/>
            <person name="Sepcic K."/>
            <person name="Shelest E."/>
            <person name="Sherlock G."/>
            <person name="Sophianopoulou V."/>
            <person name="Squina F.M."/>
            <person name="Sun H."/>
            <person name="Susca A."/>
            <person name="Todd R.B."/>
            <person name="Tsang A."/>
            <person name="Unkles S.E."/>
            <person name="van de Wiele N."/>
            <person name="van Rossen-Uffink D."/>
            <person name="Oliveira J.V."/>
            <person name="Vesth T.C."/>
            <person name="Visser J."/>
            <person name="Yu J.-H."/>
            <person name="Zhou M."/>
            <person name="Andersen M.R."/>
            <person name="Archer D.B."/>
            <person name="Baker S.E."/>
            <person name="Benoit I."/>
            <person name="Brakhage A.A."/>
            <person name="Braus G.H."/>
            <person name="Fischer R."/>
            <person name="Frisvad J.C."/>
            <person name="Goldman G.H."/>
            <person name="Houbraken J."/>
            <person name="Oakley B."/>
            <person name="Pocsi I."/>
            <person name="Scazzocchio C."/>
            <person name="Seiboth B."/>
            <person name="vanKuyk P.A."/>
            <person name="Wortman J."/>
            <person name="Dyer P.S."/>
            <person name="Grigoriev I.V."/>
        </authorList>
    </citation>
    <scope>NUCLEOTIDE SEQUENCE [LARGE SCALE GENOMIC DNA]</scope>
    <source>
        <strain evidence="4">CBS 583.65</strain>
    </source>
</reference>
<protein>
    <recommendedName>
        <fullName evidence="2">Clr5 domain-containing protein</fullName>
    </recommendedName>
</protein>
<name>A0A1L9PK72_ASPVE</name>
<keyword evidence="4" id="KW-1185">Reference proteome</keyword>
<feature type="compositionally biased region" description="Polar residues" evidence="1">
    <location>
        <begin position="92"/>
        <end position="104"/>
    </location>
</feature>
<dbReference type="InterPro" id="IPR025676">
    <property type="entry name" value="Clr5_dom"/>
</dbReference>
<dbReference type="GeneID" id="63730197"/>
<dbReference type="AlphaFoldDB" id="A0A1L9PK72"/>
<proteinExistence type="predicted"/>
<evidence type="ECO:0000256" key="1">
    <source>
        <dbReference type="SAM" id="MobiDB-lite"/>
    </source>
</evidence>
<dbReference type="OrthoDB" id="5308957at2759"/>